<dbReference type="InterPro" id="IPR036390">
    <property type="entry name" value="WH_DNA-bd_sf"/>
</dbReference>
<feature type="domain" description="HTH arsR-type" evidence="4">
    <location>
        <begin position="1"/>
        <end position="95"/>
    </location>
</feature>
<dbReference type="EMBL" id="QFPN01000009">
    <property type="protein sequence ID" value="PZQ12424.1"/>
    <property type="molecule type" value="Genomic_DNA"/>
</dbReference>
<dbReference type="InterPro" id="IPR011991">
    <property type="entry name" value="ArsR-like_HTH"/>
</dbReference>
<dbReference type="GO" id="GO:0003677">
    <property type="term" value="F:DNA binding"/>
    <property type="evidence" value="ECO:0007669"/>
    <property type="project" value="UniProtKB-KW"/>
</dbReference>
<evidence type="ECO:0000313" key="6">
    <source>
        <dbReference type="Proteomes" id="UP000249577"/>
    </source>
</evidence>
<proteinExistence type="predicted"/>
<evidence type="ECO:0000256" key="1">
    <source>
        <dbReference type="ARBA" id="ARBA00023015"/>
    </source>
</evidence>
<organism evidence="5 6">
    <name type="scientific">Ancylobacter novellus</name>
    <name type="common">Thiobacillus novellus</name>
    <dbReference type="NCBI Taxonomy" id="921"/>
    <lineage>
        <taxon>Bacteria</taxon>
        <taxon>Pseudomonadati</taxon>
        <taxon>Pseudomonadota</taxon>
        <taxon>Alphaproteobacteria</taxon>
        <taxon>Hyphomicrobiales</taxon>
        <taxon>Xanthobacteraceae</taxon>
        <taxon>Ancylobacter</taxon>
    </lineage>
</organism>
<dbReference type="PANTHER" id="PTHR43132:SF2">
    <property type="entry name" value="ARSENICAL RESISTANCE OPERON REPRESSOR ARSR-RELATED"/>
    <property type="match status" value="1"/>
</dbReference>
<evidence type="ECO:0000259" key="4">
    <source>
        <dbReference type="PROSITE" id="PS50987"/>
    </source>
</evidence>
<dbReference type="Pfam" id="PF12840">
    <property type="entry name" value="HTH_20"/>
    <property type="match status" value="1"/>
</dbReference>
<name>A0A2W5KA10_ANCNO</name>
<protein>
    <submittedName>
        <fullName evidence="5">Transcriptional regulator</fullName>
    </submittedName>
</protein>
<dbReference type="InterPro" id="IPR036388">
    <property type="entry name" value="WH-like_DNA-bd_sf"/>
</dbReference>
<dbReference type="SMART" id="SM00418">
    <property type="entry name" value="HTH_ARSR"/>
    <property type="match status" value="1"/>
</dbReference>
<keyword evidence="3" id="KW-0804">Transcription</keyword>
<keyword evidence="2" id="KW-0238">DNA-binding</keyword>
<dbReference type="NCBIfam" id="NF033788">
    <property type="entry name" value="HTH_metalloreg"/>
    <property type="match status" value="1"/>
</dbReference>
<dbReference type="GO" id="GO:0003700">
    <property type="term" value="F:DNA-binding transcription factor activity"/>
    <property type="evidence" value="ECO:0007669"/>
    <property type="project" value="InterPro"/>
</dbReference>
<evidence type="ECO:0000256" key="3">
    <source>
        <dbReference type="ARBA" id="ARBA00023163"/>
    </source>
</evidence>
<dbReference type="PRINTS" id="PR00778">
    <property type="entry name" value="HTHARSR"/>
</dbReference>
<evidence type="ECO:0000313" key="5">
    <source>
        <dbReference type="EMBL" id="PZQ12424.1"/>
    </source>
</evidence>
<reference evidence="5 6" key="1">
    <citation type="submission" date="2017-08" db="EMBL/GenBank/DDBJ databases">
        <title>Infants hospitalized years apart are colonized by the same room-sourced microbial strains.</title>
        <authorList>
            <person name="Brooks B."/>
            <person name="Olm M.R."/>
            <person name="Firek B.A."/>
            <person name="Baker R."/>
            <person name="Thomas B.C."/>
            <person name="Morowitz M.J."/>
            <person name="Banfield J.F."/>
        </authorList>
    </citation>
    <scope>NUCLEOTIDE SEQUENCE [LARGE SCALE GENOMIC DNA]</scope>
    <source>
        <strain evidence="5">S2_005_003_R2_43</strain>
    </source>
</reference>
<dbReference type="Proteomes" id="UP000249577">
    <property type="component" value="Unassembled WGS sequence"/>
</dbReference>
<evidence type="ECO:0000256" key="2">
    <source>
        <dbReference type="ARBA" id="ARBA00023125"/>
    </source>
</evidence>
<comment type="caution">
    <text evidence="5">The sequence shown here is derived from an EMBL/GenBank/DDBJ whole genome shotgun (WGS) entry which is preliminary data.</text>
</comment>
<dbReference type="PROSITE" id="PS50987">
    <property type="entry name" value="HTH_ARSR_2"/>
    <property type="match status" value="1"/>
</dbReference>
<dbReference type="SUPFAM" id="SSF46785">
    <property type="entry name" value="Winged helix' DNA-binding domain"/>
    <property type="match status" value="1"/>
</dbReference>
<dbReference type="InterPro" id="IPR001845">
    <property type="entry name" value="HTH_ArsR_DNA-bd_dom"/>
</dbReference>
<dbReference type="AlphaFoldDB" id="A0A2W5KA10"/>
<dbReference type="CDD" id="cd00090">
    <property type="entry name" value="HTH_ARSR"/>
    <property type="match status" value="1"/>
</dbReference>
<dbReference type="InterPro" id="IPR051011">
    <property type="entry name" value="Metal_resp_trans_reg"/>
</dbReference>
<dbReference type="PANTHER" id="PTHR43132">
    <property type="entry name" value="ARSENICAL RESISTANCE OPERON REPRESSOR ARSR-RELATED"/>
    <property type="match status" value="1"/>
</dbReference>
<dbReference type="Gene3D" id="1.10.10.10">
    <property type="entry name" value="Winged helix-like DNA-binding domain superfamily/Winged helix DNA-binding domain"/>
    <property type="match status" value="1"/>
</dbReference>
<accession>A0A2W5KA10</accession>
<keyword evidence="1" id="KW-0805">Transcription regulation</keyword>
<sequence length="119" mass="12536">MDKSEVIDAFGALAQPTRLDAFRLLVMHEPDGLPVGEIARGLDVPHNTLSTHLAILARAGLVKSERRSRLVVYRADLDAVQGLASFLLKDCCAGHPEVAAAFAATASSCGAAPKKGDRS</sequence>
<gene>
    <name evidence="5" type="ORF">DI565_16520</name>
</gene>